<dbReference type="GO" id="GO:0061504">
    <property type="term" value="P:cyclic threonylcarbamoyladenosine biosynthetic process"/>
    <property type="evidence" value="ECO:0007669"/>
    <property type="project" value="TreeGrafter"/>
</dbReference>
<proteinExistence type="predicted"/>
<dbReference type="Proteomes" id="UP000176005">
    <property type="component" value="Unassembled WGS sequence"/>
</dbReference>
<dbReference type="Pfam" id="PF00899">
    <property type="entry name" value="ThiF"/>
    <property type="match status" value="1"/>
</dbReference>
<name>A0A1E7KTA1_9ACTN</name>
<feature type="domain" description="THIF-type NAD/FAD binding fold" evidence="1">
    <location>
        <begin position="118"/>
        <end position="358"/>
    </location>
</feature>
<evidence type="ECO:0000259" key="1">
    <source>
        <dbReference type="Pfam" id="PF00899"/>
    </source>
</evidence>
<dbReference type="PANTHER" id="PTHR43267:SF1">
    <property type="entry name" value="TRNA THREONYLCARBAMOYLADENOSINE DEHYDRATASE"/>
    <property type="match status" value="1"/>
</dbReference>
<evidence type="ECO:0000313" key="3">
    <source>
        <dbReference type="Proteomes" id="UP000176005"/>
    </source>
</evidence>
<dbReference type="AlphaFoldDB" id="A0A1E7KTA1"/>
<reference evidence="2 3" key="1">
    <citation type="journal article" date="2016" name="Front. Microbiol.">
        <title>Comparative Genomics Analysis of Streptomyces Species Reveals Their Adaptation to the Marine Environment and Their Diversity at the Genomic Level.</title>
        <authorList>
            <person name="Tian X."/>
            <person name="Zhang Z."/>
            <person name="Yang T."/>
            <person name="Chen M."/>
            <person name="Li J."/>
            <person name="Chen F."/>
            <person name="Yang J."/>
            <person name="Li W."/>
            <person name="Zhang B."/>
            <person name="Zhang Z."/>
            <person name="Wu J."/>
            <person name="Zhang C."/>
            <person name="Long L."/>
            <person name="Xiao J."/>
        </authorList>
    </citation>
    <scope>NUCLEOTIDE SEQUENCE [LARGE SCALE GENOMIC DNA]</scope>
    <source>
        <strain evidence="2 3">SCSIO 10429</strain>
    </source>
</reference>
<dbReference type="InterPro" id="IPR000594">
    <property type="entry name" value="ThiF_NAD_FAD-bd"/>
</dbReference>
<dbReference type="SUPFAM" id="SSF69572">
    <property type="entry name" value="Activating enzymes of the ubiquitin-like proteins"/>
    <property type="match status" value="1"/>
</dbReference>
<dbReference type="PATRIC" id="fig|518642.10.peg.658"/>
<sequence length="378" mass="40670">MKPALAPYRTADGDVRLGGLYGRAAHIPDPTGAVWTLATALDGTRTRDQAIDAVRQAHPDLDPDTVEAGIDQFHDGGYLYDAAEPEPADFTRDELARYDRARQLFQWADRHPRTSQWDPQRALRRAVVTILGVGGAGGAAADALARSGVGAVHLIDPDTVEVSNLGRQTPYRSYDTGRPKVDSAVDHLEAINPHVTAVGRQARMKTQQHLERLLTNQHSDLLLLCADEPGLHIAVNRACLTTGQTWIDTGYHGLKISYALYEPGTGPCWWCVRLGDAERRQQPVTSREDLLKALPKVPGNPSSPVTAGMSGLWAAHLATAALTGAFPYQTGVLYSTNLLRLDADDMATVTRHPRRSDCPDCGTAAGPAPATITAVGSA</sequence>
<comment type="caution">
    <text evidence="2">The sequence shown here is derived from an EMBL/GenBank/DDBJ whole genome shotgun (WGS) entry which is preliminary data.</text>
</comment>
<dbReference type="GO" id="GO:0008641">
    <property type="term" value="F:ubiquitin-like modifier activating enzyme activity"/>
    <property type="evidence" value="ECO:0007669"/>
    <property type="project" value="InterPro"/>
</dbReference>
<keyword evidence="3" id="KW-1185">Reference proteome</keyword>
<evidence type="ECO:0000313" key="2">
    <source>
        <dbReference type="EMBL" id="OEV07145.1"/>
    </source>
</evidence>
<dbReference type="EMBL" id="LJGW01000549">
    <property type="protein sequence ID" value="OEV07145.1"/>
    <property type="molecule type" value="Genomic_DNA"/>
</dbReference>
<dbReference type="GO" id="GO:0061503">
    <property type="term" value="F:tRNA threonylcarbamoyladenosine dehydratase"/>
    <property type="evidence" value="ECO:0007669"/>
    <property type="project" value="TreeGrafter"/>
</dbReference>
<dbReference type="InterPro" id="IPR035985">
    <property type="entry name" value="Ubiquitin-activating_enz"/>
</dbReference>
<gene>
    <name evidence="2" type="ORF">AN218_29620</name>
</gene>
<protein>
    <recommendedName>
        <fullName evidence="1">THIF-type NAD/FAD binding fold domain-containing protein</fullName>
    </recommendedName>
</protein>
<organism evidence="2 3">
    <name type="scientific">Streptomyces nanshensis</name>
    <dbReference type="NCBI Taxonomy" id="518642"/>
    <lineage>
        <taxon>Bacteria</taxon>
        <taxon>Bacillati</taxon>
        <taxon>Actinomycetota</taxon>
        <taxon>Actinomycetes</taxon>
        <taxon>Kitasatosporales</taxon>
        <taxon>Streptomycetaceae</taxon>
        <taxon>Streptomyces</taxon>
    </lineage>
</organism>
<dbReference type="Gene3D" id="3.40.50.720">
    <property type="entry name" value="NAD(P)-binding Rossmann-like Domain"/>
    <property type="match status" value="1"/>
</dbReference>
<dbReference type="InterPro" id="IPR045886">
    <property type="entry name" value="ThiF/MoeB/HesA"/>
</dbReference>
<accession>A0A1E7KTA1</accession>
<dbReference type="PANTHER" id="PTHR43267">
    <property type="entry name" value="TRNA THREONYLCARBAMOYLADENOSINE DEHYDRATASE"/>
    <property type="match status" value="1"/>
</dbReference>